<comment type="caution">
    <text evidence="2">The sequence shown here is derived from an EMBL/GenBank/DDBJ whole genome shotgun (WGS) entry which is preliminary data.</text>
</comment>
<feature type="domain" description="GAF" evidence="1">
    <location>
        <begin position="65"/>
        <end position="164"/>
    </location>
</feature>
<evidence type="ECO:0000313" key="3">
    <source>
        <dbReference type="Proteomes" id="UP000291078"/>
    </source>
</evidence>
<dbReference type="AlphaFoldDB" id="A0A4Q7RRR8"/>
<dbReference type="InterPro" id="IPR003018">
    <property type="entry name" value="GAF"/>
</dbReference>
<evidence type="ECO:0000259" key="1">
    <source>
        <dbReference type="Pfam" id="PF01590"/>
    </source>
</evidence>
<dbReference type="EMBL" id="SGXM01000005">
    <property type="protein sequence ID" value="RZT36343.1"/>
    <property type="molecule type" value="Genomic_DNA"/>
</dbReference>
<sequence>MMASVDTLGHWQNHLNALFDRLRDAATPRAVMDAVGQATLDLAGPGLLTINAWHARSGEIERLWSSDPAAYPVGGKKLKGDTAWTRQLLVRGEVFVGEGDEALAAVFDDIAVIRGLGLNGVVNVPLCHGGRVIGTFNYLAAVDTWTAEEITVLRVLGQMVAGAVAERIARGVALNPTYSHSRTPG</sequence>
<proteinExistence type="predicted"/>
<reference evidence="2 3" key="1">
    <citation type="journal article" date="2015" name="Stand. Genomic Sci.">
        <title>Genomic Encyclopedia of Bacterial and Archaeal Type Strains, Phase III: the genomes of soil and plant-associated and newly described type strains.</title>
        <authorList>
            <person name="Whitman W.B."/>
            <person name="Woyke T."/>
            <person name="Klenk H.P."/>
            <person name="Zhou Y."/>
            <person name="Lilburn T.G."/>
            <person name="Beck B.J."/>
            <person name="De Vos P."/>
            <person name="Vandamme P."/>
            <person name="Eisen J.A."/>
            <person name="Garrity G."/>
            <person name="Hugenholtz P."/>
            <person name="Kyrpides N.C."/>
        </authorList>
    </citation>
    <scope>NUCLEOTIDE SEQUENCE [LARGE SCALE GENOMIC DNA]</scope>
    <source>
        <strain evidence="2 3">ASC-9842</strain>
    </source>
</reference>
<dbReference type="SUPFAM" id="SSF55781">
    <property type="entry name" value="GAF domain-like"/>
    <property type="match status" value="1"/>
</dbReference>
<organism evidence="2 3">
    <name type="scientific">Cupriavidus agavae</name>
    <dbReference type="NCBI Taxonomy" id="1001822"/>
    <lineage>
        <taxon>Bacteria</taxon>
        <taxon>Pseudomonadati</taxon>
        <taxon>Pseudomonadota</taxon>
        <taxon>Betaproteobacteria</taxon>
        <taxon>Burkholderiales</taxon>
        <taxon>Burkholderiaceae</taxon>
        <taxon>Cupriavidus</taxon>
    </lineage>
</organism>
<protein>
    <recommendedName>
        <fullName evidence="1">GAF domain-containing protein</fullName>
    </recommendedName>
</protein>
<name>A0A4Q7RRR8_9BURK</name>
<evidence type="ECO:0000313" key="2">
    <source>
        <dbReference type="EMBL" id="RZT36343.1"/>
    </source>
</evidence>
<dbReference type="Gene3D" id="3.30.450.40">
    <property type="match status" value="1"/>
</dbReference>
<keyword evidence="3" id="KW-1185">Reference proteome</keyword>
<dbReference type="Pfam" id="PF01590">
    <property type="entry name" value="GAF"/>
    <property type="match status" value="1"/>
</dbReference>
<gene>
    <name evidence="2" type="ORF">EV147_3662</name>
</gene>
<dbReference type="Proteomes" id="UP000291078">
    <property type="component" value="Unassembled WGS sequence"/>
</dbReference>
<dbReference type="InterPro" id="IPR029016">
    <property type="entry name" value="GAF-like_dom_sf"/>
</dbReference>
<dbReference type="OrthoDB" id="9022072at2"/>
<accession>A0A4Q7RRR8</accession>
<dbReference type="RefSeq" id="WP_130392624.1">
    <property type="nucleotide sequence ID" value="NZ_SGXM01000005.1"/>
</dbReference>